<name>A0AAV4F6R0_9GAST</name>
<gene>
    <name evidence="2" type="ORF">ElyMa_005600400</name>
</gene>
<evidence type="ECO:0000313" key="2">
    <source>
        <dbReference type="EMBL" id="GFR68106.1"/>
    </source>
</evidence>
<evidence type="ECO:0000256" key="1">
    <source>
        <dbReference type="SAM" id="SignalP"/>
    </source>
</evidence>
<dbReference type="AlphaFoldDB" id="A0AAV4F6R0"/>
<keyword evidence="3" id="KW-1185">Reference proteome</keyword>
<dbReference type="Proteomes" id="UP000762676">
    <property type="component" value="Unassembled WGS sequence"/>
</dbReference>
<protein>
    <submittedName>
        <fullName evidence="2">Uncharacterized protein</fullName>
    </submittedName>
</protein>
<sequence length="143" mass="15473">MSAKAFSLVLFAVSLAVSAGQAIFGNDNLGLLYNYNDVYNPLGVSGMNMPAVNGGMQNLRRLGTGRQRVFRFRNLAPGMSQRDLLYDSRVTGYPASFLNNYGLGQNVGRVYDMSMSSVPYDPLSGLMYRAPVNSASNVGSLLI</sequence>
<proteinExistence type="predicted"/>
<feature type="chain" id="PRO_5043573634" evidence="1">
    <location>
        <begin position="23"/>
        <end position="143"/>
    </location>
</feature>
<accession>A0AAV4F6R0</accession>
<dbReference type="EMBL" id="BMAT01011179">
    <property type="protein sequence ID" value="GFR68106.1"/>
    <property type="molecule type" value="Genomic_DNA"/>
</dbReference>
<feature type="signal peptide" evidence="1">
    <location>
        <begin position="1"/>
        <end position="22"/>
    </location>
</feature>
<keyword evidence="1" id="KW-0732">Signal</keyword>
<evidence type="ECO:0000313" key="3">
    <source>
        <dbReference type="Proteomes" id="UP000762676"/>
    </source>
</evidence>
<comment type="caution">
    <text evidence="2">The sequence shown here is derived from an EMBL/GenBank/DDBJ whole genome shotgun (WGS) entry which is preliminary data.</text>
</comment>
<reference evidence="2 3" key="1">
    <citation type="journal article" date="2021" name="Elife">
        <title>Chloroplast acquisition without the gene transfer in kleptoplastic sea slugs, Plakobranchus ocellatus.</title>
        <authorList>
            <person name="Maeda T."/>
            <person name="Takahashi S."/>
            <person name="Yoshida T."/>
            <person name="Shimamura S."/>
            <person name="Takaki Y."/>
            <person name="Nagai Y."/>
            <person name="Toyoda A."/>
            <person name="Suzuki Y."/>
            <person name="Arimoto A."/>
            <person name="Ishii H."/>
            <person name="Satoh N."/>
            <person name="Nishiyama T."/>
            <person name="Hasebe M."/>
            <person name="Maruyama T."/>
            <person name="Minagawa J."/>
            <person name="Obokata J."/>
            <person name="Shigenobu S."/>
        </authorList>
    </citation>
    <scope>NUCLEOTIDE SEQUENCE [LARGE SCALE GENOMIC DNA]</scope>
</reference>
<organism evidence="2 3">
    <name type="scientific">Elysia marginata</name>
    <dbReference type="NCBI Taxonomy" id="1093978"/>
    <lineage>
        <taxon>Eukaryota</taxon>
        <taxon>Metazoa</taxon>
        <taxon>Spiralia</taxon>
        <taxon>Lophotrochozoa</taxon>
        <taxon>Mollusca</taxon>
        <taxon>Gastropoda</taxon>
        <taxon>Heterobranchia</taxon>
        <taxon>Euthyneura</taxon>
        <taxon>Panpulmonata</taxon>
        <taxon>Sacoglossa</taxon>
        <taxon>Placobranchoidea</taxon>
        <taxon>Plakobranchidae</taxon>
        <taxon>Elysia</taxon>
    </lineage>
</organism>